<dbReference type="EMBL" id="BFEA01000023">
    <property type="protein sequence ID" value="GBG61876.1"/>
    <property type="molecule type" value="Genomic_DNA"/>
</dbReference>
<evidence type="ECO:0000313" key="2">
    <source>
        <dbReference type="EMBL" id="GBG61876.1"/>
    </source>
</evidence>
<feature type="compositionally biased region" description="Acidic residues" evidence="1">
    <location>
        <begin position="378"/>
        <end position="387"/>
    </location>
</feature>
<gene>
    <name evidence="2" type="ORF">CBR_g23828</name>
</gene>
<sequence>MIALIKEEAEAPIADVPDLVHEMTKLTGVEIAKSVVDSETDAEVKGTEIISPVESQMIATVFSVRTSSSMFFSVHDRRSQKMDWIETPLNIANNAVITIPSHVPRDIQGSLIDVLHGYAEVLSVDDSDIGLSTVIEHAILTGDHPPISCAPYRYSPAQRAAAFKRIKEFEANGDGSGGAEPLRRRLGTAGADKRKGHVLDDTDRTSSSKTAQSTTTAVNKDATPGTDPALFQPQGGKAHEKLLKRSSVWQWVEQGQEALPAGCGEYWLRCRLCSTIFRGSSMKAVHHFLKPQKPCPFRTGEIVDELVSNQRGKVKSTDKNTRYLLKNARGLARCAEGGEEHVQSESDAEDPLSEAVPPPLPGRYAPRLAAQTPATNGEDGEEGDEVPSEAQVFVKPVMTKQTTIKKWIDNQARKELDIA</sequence>
<name>A0A388JVP3_CHABU</name>
<reference evidence="2 3" key="1">
    <citation type="journal article" date="2018" name="Cell">
        <title>The Chara Genome: Secondary Complexity and Implications for Plant Terrestrialization.</title>
        <authorList>
            <person name="Nishiyama T."/>
            <person name="Sakayama H."/>
            <person name="Vries J.D."/>
            <person name="Buschmann H."/>
            <person name="Saint-Marcoux D."/>
            <person name="Ullrich K.K."/>
            <person name="Haas F.B."/>
            <person name="Vanderstraeten L."/>
            <person name="Becker D."/>
            <person name="Lang D."/>
            <person name="Vosolsobe S."/>
            <person name="Rombauts S."/>
            <person name="Wilhelmsson P.K.I."/>
            <person name="Janitza P."/>
            <person name="Kern R."/>
            <person name="Heyl A."/>
            <person name="Rumpler F."/>
            <person name="Villalobos L.I.A.C."/>
            <person name="Clay J.M."/>
            <person name="Skokan R."/>
            <person name="Toyoda A."/>
            <person name="Suzuki Y."/>
            <person name="Kagoshima H."/>
            <person name="Schijlen E."/>
            <person name="Tajeshwar N."/>
            <person name="Catarino B."/>
            <person name="Hetherington A.J."/>
            <person name="Saltykova A."/>
            <person name="Bonnot C."/>
            <person name="Breuninger H."/>
            <person name="Symeonidi A."/>
            <person name="Radhakrishnan G.V."/>
            <person name="Van Nieuwerburgh F."/>
            <person name="Deforce D."/>
            <person name="Chang C."/>
            <person name="Karol K.G."/>
            <person name="Hedrich R."/>
            <person name="Ulvskov P."/>
            <person name="Glockner G."/>
            <person name="Delwiche C.F."/>
            <person name="Petrasek J."/>
            <person name="Van de Peer Y."/>
            <person name="Friml J."/>
            <person name="Beilby M."/>
            <person name="Dolan L."/>
            <person name="Kohara Y."/>
            <person name="Sugano S."/>
            <person name="Fujiyama A."/>
            <person name="Delaux P.-M."/>
            <person name="Quint M."/>
            <person name="TheiBen G."/>
            <person name="Hagemann M."/>
            <person name="Harholt J."/>
            <person name="Dunand C."/>
            <person name="Zachgo S."/>
            <person name="Langdale J."/>
            <person name="Maumus F."/>
            <person name="Straeten D.V.D."/>
            <person name="Gould S.B."/>
            <person name="Rensing S.A."/>
        </authorList>
    </citation>
    <scope>NUCLEOTIDE SEQUENCE [LARGE SCALE GENOMIC DNA]</scope>
    <source>
        <strain evidence="2 3">S276</strain>
    </source>
</reference>
<feature type="region of interest" description="Disordered" evidence="1">
    <location>
        <begin position="172"/>
        <end position="237"/>
    </location>
</feature>
<evidence type="ECO:0000313" key="3">
    <source>
        <dbReference type="Proteomes" id="UP000265515"/>
    </source>
</evidence>
<accession>A0A388JVP3</accession>
<keyword evidence="3" id="KW-1185">Reference proteome</keyword>
<dbReference type="Gramene" id="GBG61876">
    <property type="protein sequence ID" value="GBG61876"/>
    <property type="gene ID" value="CBR_g23828"/>
</dbReference>
<feature type="compositionally biased region" description="Basic and acidic residues" evidence="1">
    <location>
        <begin position="191"/>
        <end position="206"/>
    </location>
</feature>
<dbReference type="Proteomes" id="UP000265515">
    <property type="component" value="Unassembled WGS sequence"/>
</dbReference>
<dbReference type="AlphaFoldDB" id="A0A388JVP3"/>
<dbReference type="OrthoDB" id="8067401at2759"/>
<protein>
    <submittedName>
        <fullName evidence="2">Uncharacterized protein</fullName>
    </submittedName>
</protein>
<feature type="region of interest" description="Disordered" evidence="1">
    <location>
        <begin position="336"/>
        <end position="394"/>
    </location>
</feature>
<evidence type="ECO:0000256" key="1">
    <source>
        <dbReference type="SAM" id="MobiDB-lite"/>
    </source>
</evidence>
<proteinExistence type="predicted"/>
<feature type="compositionally biased region" description="Low complexity" evidence="1">
    <location>
        <begin position="207"/>
        <end position="217"/>
    </location>
</feature>
<comment type="caution">
    <text evidence="2">The sequence shown here is derived from an EMBL/GenBank/DDBJ whole genome shotgun (WGS) entry which is preliminary data.</text>
</comment>
<organism evidence="2 3">
    <name type="scientific">Chara braunii</name>
    <name type="common">Braun's stonewort</name>
    <dbReference type="NCBI Taxonomy" id="69332"/>
    <lineage>
        <taxon>Eukaryota</taxon>
        <taxon>Viridiplantae</taxon>
        <taxon>Streptophyta</taxon>
        <taxon>Charophyceae</taxon>
        <taxon>Charales</taxon>
        <taxon>Characeae</taxon>
        <taxon>Chara</taxon>
    </lineage>
</organism>